<gene>
    <name evidence="9" type="ORF">PVAND_014735</name>
</gene>
<dbReference type="OrthoDB" id="6614738at2759"/>
<feature type="transmembrane region" description="Helical" evidence="8">
    <location>
        <begin position="386"/>
        <end position="407"/>
    </location>
</feature>
<dbReference type="Gene3D" id="1.10.287.70">
    <property type="match status" value="1"/>
</dbReference>
<feature type="transmembrane region" description="Helical" evidence="8">
    <location>
        <begin position="323"/>
        <end position="343"/>
    </location>
</feature>
<evidence type="ECO:0000256" key="5">
    <source>
        <dbReference type="ARBA" id="ARBA00023136"/>
    </source>
</evidence>
<dbReference type="EMBL" id="JADBJN010000004">
    <property type="protein sequence ID" value="KAG5666722.1"/>
    <property type="molecule type" value="Genomic_DNA"/>
</dbReference>
<comment type="caution">
    <text evidence="9">The sequence shown here is derived from an EMBL/GenBank/DDBJ whole genome shotgun (WGS) entry which is preliminary data.</text>
</comment>
<keyword evidence="2" id="KW-1003">Cell membrane</keyword>
<keyword evidence="3 8" id="KW-0812">Transmembrane</keyword>
<protein>
    <recommendedName>
        <fullName evidence="11">Ionotropic receptor</fullName>
    </recommendedName>
</protein>
<comment type="subcellular location">
    <subcellularLocation>
        <location evidence="1">Cell membrane</location>
        <topology evidence="1">Multi-pass membrane protein</topology>
    </subcellularLocation>
</comment>
<proteinExistence type="predicted"/>
<name>A0A9J6BAK0_POLVA</name>
<accession>A0A9J6BAK0</accession>
<dbReference type="AlphaFoldDB" id="A0A9J6BAK0"/>
<evidence type="ECO:0000256" key="3">
    <source>
        <dbReference type="ARBA" id="ARBA00022692"/>
    </source>
</evidence>
<dbReference type="Proteomes" id="UP001107558">
    <property type="component" value="Chromosome 4"/>
</dbReference>
<keyword evidence="5 8" id="KW-0472">Membrane</keyword>
<keyword evidence="7" id="KW-0325">Glycoprotein</keyword>
<dbReference type="GO" id="GO:0005886">
    <property type="term" value="C:plasma membrane"/>
    <property type="evidence" value="ECO:0007669"/>
    <property type="project" value="UniProtKB-SubCell"/>
</dbReference>
<dbReference type="PANTHER" id="PTHR42643:SF24">
    <property type="entry name" value="IONOTROPIC RECEPTOR 60A"/>
    <property type="match status" value="1"/>
</dbReference>
<keyword evidence="4 8" id="KW-1133">Transmembrane helix</keyword>
<evidence type="ECO:0000256" key="1">
    <source>
        <dbReference type="ARBA" id="ARBA00004651"/>
    </source>
</evidence>
<evidence type="ECO:0000256" key="8">
    <source>
        <dbReference type="SAM" id="Phobius"/>
    </source>
</evidence>
<evidence type="ECO:0000313" key="9">
    <source>
        <dbReference type="EMBL" id="KAG5666722.1"/>
    </source>
</evidence>
<keyword evidence="6" id="KW-0675">Receptor</keyword>
<evidence type="ECO:0000313" key="10">
    <source>
        <dbReference type="Proteomes" id="UP001107558"/>
    </source>
</evidence>
<keyword evidence="10" id="KW-1185">Reference proteome</keyword>
<reference evidence="9" key="1">
    <citation type="submission" date="2021-03" db="EMBL/GenBank/DDBJ databases">
        <title>Chromosome level genome of the anhydrobiotic midge Polypedilum vanderplanki.</title>
        <authorList>
            <person name="Yoshida Y."/>
            <person name="Kikawada T."/>
            <person name="Gusev O."/>
        </authorList>
    </citation>
    <scope>NUCLEOTIDE SEQUENCE</scope>
    <source>
        <strain evidence="9">NIAS01</strain>
        <tissue evidence="9">Whole body or cell culture</tissue>
    </source>
</reference>
<organism evidence="9 10">
    <name type="scientific">Polypedilum vanderplanki</name>
    <name type="common">Sleeping chironomid midge</name>
    <dbReference type="NCBI Taxonomy" id="319348"/>
    <lineage>
        <taxon>Eukaryota</taxon>
        <taxon>Metazoa</taxon>
        <taxon>Ecdysozoa</taxon>
        <taxon>Arthropoda</taxon>
        <taxon>Hexapoda</taxon>
        <taxon>Insecta</taxon>
        <taxon>Pterygota</taxon>
        <taxon>Neoptera</taxon>
        <taxon>Endopterygota</taxon>
        <taxon>Diptera</taxon>
        <taxon>Nematocera</taxon>
        <taxon>Chironomoidea</taxon>
        <taxon>Chironomidae</taxon>
        <taxon>Chironominae</taxon>
        <taxon>Polypedilum</taxon>
        <taxon>Polypedilum</taxon>
    </lineage>
</organism>
<evidence type="ECO:0000256" key="6">
    <source>
        <dbReference type="ARBA" id="ARBA00023170"/>
    </source>
</evidence>
<sequence length="627" mass="73942">MIEVICKFFIENDIKFDFIIYGEATSHIKDVINEVTKELNKEIPITITHIENVDNWNHKLSQSVIFMTKSKELLFNLRGESMNSKTTGQKLTNPTPKKFKFLHYVEENLSFEQLENLVEPLSHFVSNSFSDLRYFEFFMTKDENFVNLSATLLFSEMFCYKLKPELLNSFDKNLQKWEKNLENFNHFDNFNGCMLTFLVEYNIFWYIDELKTQNFEEFERKIAFENFEYRGLSNELIKATAKRANFTPHYSITNRTKSSFDVSSTRNFKGTIFSFIILWVSHMDRTNINVSFSNPCGNIDYYYLISPNDLYTNYEKLLMPFDFTTWILLTAILCFTFSAIFILRGFSQWVRTLVYGEGMRDPAYNALGIIFGISQLRLPNEAIHRMVLLLFIWFCLMFRTCYQSMLFEFMTSDMRKPLPTSIDDIREMNYTIVVIYFRTQEYSRINDEIINGRERPNILSISIEKFVSLYNDSLNGIIDTKLAFFVNTIDHAGLNYTFKSSLTIMENEKSTKTLGYVMGSNSVIIDQLNQVINHLIPSGIIKHLSDYAFWYLYRPFDDFIEDPRRILSMTDLEFGFVLWIISLSLPIVCFLFEILIGIFRKLKKLFEVFVIGEIIETVLELLIQNLH</sequence>
<dbReference type="PANTHER" id="PTHR42643">
    <property type="entry name" value="IONOTROPIC RECEPTOR 20A-RELATED"/>
    <property type="match status" value="1"/>
</dbReference>
<evidence type="ECO:0000256" key="2">
    <source>
        <dbReference type="ARBA" id="ARBA00022475"/>
    </source>
</evidence>
<evidence type="ECO:0000256" key="7">
    <source>
        <dbReference type="ARBA" id="ARBA00023180"/>
    </source>
</evidence>
<feature type="transmembrane region" description="Helical" evidence="8">
    <location>
        <begin position="574"/>
        <end position="599"/>
    </location>
</feature>
<dbReference type="SUPFAM" id="SSF53850">
    <property type="entry name" value="Periplasmic binding protein-like II"/>
    <property type="match status" value="1"/>
</dbReference>
<evidence type="ECO:0000256" key="4">
    <source>
        <dbReference type="ARBA" id="ARBA00022989"/>
    </source>
</evidence>
<evidence type="ECO:0008006" key="11">
    <source>
        <dbReference type="Google" id="ProtNLM"/>
    </source>
</evidence>
<dbReference type="InterPro" id="IPR052192">
    <property type="entry name" value="Insect_Ionotropic_Sensory_Rcpt"/>
</dbReference>